<gene>
    <name evidence="2" type="ORF">NDI76_05585</name>
</gene>
<dbReference type="EMBL" id="JAMQOP010000001">
    <property type="protein sequence ID" value="MDS0298206.1"/>
    <property type="molecule type" value="Genomic_DNA"/>
</dbReference>
<accession>A0ABU2GCL5</accession>
<feature type="transmembrane region" description="Helical" evidence="1">
    <location>
        <begin position="26"/>
        <end position="47"/>
    </location>
</feature>
<name>A0ABU2GCL5_9EURY</name>
<keyword evidence="1" id="KW-1133">Transmembrane helix</keyword>
<evidence type="ECO:0000313" key="3">
    <source>
        <dbReference type="Proteomes" id="UP001257060"/>
    </source>
</evidence>
<evidence type="ECO:0000256" key="1">
    <source>
        <dbReference type="SAM" id="Phobius"/>
    </source>
</evidence>
<comment type="caution">
    <text evidence="2">The sequence shown here is derived from an EMBL/GenBank/DDBJ whole genome shotgun (WGS) entry which is preliminary data.</text>
</comment>
<protein>
    <submittedName>
        <fullName evidence="2">Uncharacterized protein</fullName>
    </submittedName>
</protein>
<keyword evidence="1" id="KW-0472">Membrane</keyword>
<keyword evidence="1" id="KW-0812">Transmembrane</keyword>
<proteinExistence type="predicted"/>
<keyword evidence="3" id="KW-1185">Reference proteome</keyword>
<sequence length="86" mass="8938">MHTDPIETLPEELHPPSARRWAMRSVGLLLVAAGTALLVGAALWWILPHAGLALPSTEGEHHLSLAVMGGVSVAHGLAAVALVDPL</sequence>
<dbReference type="Proteomes" id="UP001257060">
    <property type="component" value="Unassembled WGS sequence"/>
</dbReference>
<dbReference type="RefSeq" id="WP_310923022.1">
    <property type="nucleotide sequence ID" value="NZ_JAMQOP010000001.1"/>
</dbReference>
<feature type="transmembrane region" description="Helical" evidence="1">
    <location>
        <begin position="62"/>
        <end position="83"/>
    </location>
</feature>
<organism evidence="2 3">
    <name type="scientific">Halogeometricum salsisoli</name>
    <dbReference type="NCBI Taxonomy" id="2950536"/>
    <lineage>
        <taxon>Archaea</taxon>
        <taxon>Methanobacteriati</taxon>
        <taxon>Methanobacteriota</taxon>
        <taxon>Stenosarchaea group</taxon>
        <taxon>Halobacteria</taxon>
        <taxon>Halobacteriales</taxon>
        <taxon>Haloferacaceae</taxon>
        <taxon>Halogeometricum</taxon>
    </lineage>
</organism>
<evidence type="ECO:0000313" key="2">
    <source>
        <dbReference type="EMBL" id="MDS0298206.1"/>
    </source>
</evidence>
<reference evidence="2 3" key="1">
    <citation type="submission" date="2022-06" db="EMBL/GenBank/DDBJ databases">
        <title>Halogeometricum sp. a new haloarchaeum isolate from saline soil.</title>
        <authorList>
            <person name="Strakova D."/>
            <person name="Galisteo C."/>
            <person name="Sanchez-Porro C."/>
            <person name="Ventosa A."/>
        </authorList>
    </citation>
    <scope>NUCLEOTIDE SEQUENCE [LARGE SCALE GENOMIC DNA]</scope>
    <source>
        <strain evidence="2 3">S1BR25-6</strain>
    </source>
</reference>